<gene>
    <name evidence="14" type="ORF">H9931_02165</name>
</gene>
<feature type="transmembrane region" description="Helical" evidence="13">
    <location>
        <begin position="227"/>
        <end position="245"/>
    </location>
</feature>
<evidence type="ECO:0000256" key="7">
    <source>
        <dbReference type="ARBA" id="ARBA00022475"/>
    </source>
</evidence>
<reference evidence="14" key="2">
    <citation type="submission" date="2021-04" db="EMBL/GenBank/DDBJ databases">
        <authorList>
            <person name="Gilroy R."/>
        </authorList>
    </citation>
    <scope>NUCLEOTIDE SEQUENCE</scope>
    <source>
        <strain evidence="14">CHK198-12963</strain>
    </source>
</reference>
<evidence type="ECO:0000256" key="3">
    <source>
        <dbReference type="ARBA" id="ARBA00010199"/>
    </source>
</evidence>
<dbReference type="CDD" id="cd13137">
    <property type="entry name" value="MATE_NorM_like"/>
    <property type="match status" value="1"/>
</dbReference>
<feature type="transmembrane region" description="Helical" evidence="13">
    <location>
        <begin position="125"/>
        <end position="145"/>
    </location>
</feature>
<feature type="transmembrane region" description="Helical" evidence="13">
    <location>
        <begin position="379"/>
        <end position="400"/>
    </location>
</feature>
<evidence type="ECO:0000256" key="12">
    <source>
        <dbReference type="ARBA" id="ARBA00031636"/>
    </source>
</evidence>
<dbReference type="EMBL" id="DWWB01000007">
    <property type="protein sequence ID" value="HJC65512.1"/>
    <property type="molecule type" value="Genomic_DNA"/>
</dbReference>
<dbReference type="GO" id="GO:0005886">
    <property type="term" value="C:plasma membrane"/>
    <property type="evidence" value="ECO:0007669"/>
    <property type="project" value="UniProtKB-SubCell"/>
</dbReference>
<evidence type="ECO:0000256" key="2">
    <source>
        <dbReference type="ARBA" id="ARBA00004651"/>
    </source>
</evidence>
<keyword evidence="6" id="KW-0050">Antiport</keyword>
<proteinExistence type="inferred from homology"/>
<feature type="transmembrane region" description="Helical" evidence="13">
    <location>
        <begin position="52"/>
        <end position="72"/>
    </location>
</feature>
<feature type="transmembrane region" description="Helical" evidence="13">
    <location>
        <begin position="412"/>
        <end position="429"/>
    </location>
</feature>
<evidence type="ECO:0000256" key="4">
    <source>
        <dbReference type="ARBA" id="ARBA00020268"/>
    </source>
</evidence>
<dbReference type="AlphaFoldDB" id="A0A9D2PQR8"/>
<dbReference type="GO" id="GO:0015297">
    <property type="term" value="F:antiporter activity"/>
    <property type="evidence" value="ECO:0007669"/>
    <property type="project" value="UniProtKB-KW"/>
</dbReference>
<comment type="subcellular location">
    <subcellularLocation>
        <location evidence="2">Cell membrane</location>
        <topology evidence="2">Multi-pass membrane protein</topology>
    </subcellularLocation>
</comment>
<evidence type="ECO:0000256" key="5">
    <source>
        <dbReference type="ARBA" id="ARBA00022448"/>
    </source>
</evidence>
<dbReference type="PANTHER" id="PTHR43298">
    <property type="entry name" value="MULTIDRUG RESISTANCE PROTEIN NORM-RELATED"/>
    <property type="match status" value="1"/>
</dbReference>
<feature type="transmembrane region" description="Helical" evidence="13">
    <location>
        <begin position="313"/>
        <end position="336"/>
    </location>
</feature>
<evidence type="ECO:0000256" key="9">
    <source>
        <dbReference type="ARBA" id="ARBA00022989"/>
    </source>
</evidence>
<comment type="similarity">
    <text evidence="3">Belongs to the multi antimicrobial extrusion (MATE) (TC 2.A.66.1) family.</text>
</comment>
<evidence type="ECO:0000256" key="6">
    <source>
        <dbReference type="ARBA" id="ARBA00022449"/>
    </source>
</evidence>
<keyword evidence="9 13" id="KW-1133">Transmembrane helix</keyword>
<evidence type="ECO:0000313" key="15">
    <source>
        <dbReference type="Proteomes" id="UP000823863"/>
    </source>
</evidence>
<keyword evidence="11 13" id="KW-0472">Membrane</keyword>
<dbReference type="PIRSF" id="PIRSF006603">
    <property type="entry name" value="DinF"/>
    <property type="match status" value="1"/>
</dbReference>
<dbReference type="GO" id="GO:0042910">
    <property type="term" value="F:xenobiotic transmembrane transporter activity"/>
    <property type="evidence" value="ECO:0007669"/>
    <property type="project" value="InterPro"/>
</dbReference>
<keyword evidence="5" id="KW-0813">Transport</keyword>
<dbReference type="InterPro" id="IPR002528">
    <property type="entry name" value="MATE_fam"/>
</dbReference>
<evidence type="ECO:0000256" key="13">
    <source>
        <dbReference type="SAM" id="Phobius"/>
    </source>
</evidence>
<feature type="transmembrane region" description="Helical" evidence="13">
    <location>
        <begin position="265"/>
        <end position="292"/>
    </location>
</feature>
<comment type="function">
    <text evidence="1">Multidrug efflux pump.</text>
</comment>
<name>A0A9D2PQR8_9FIRM</name>
<feature type="transmembrane region" description="Helical" evidence="13">
    <location>
        <begin position="20"/>
        <end position="40"/>
    </location>
</feature>
<keyword evidence="8 13" id="KW-0812">Transmembrane</keyword>
<feature type="transmembrane region" description="Helical" evidence="13">
    <location>
        <begin position="187"/>
        <end position="206"/>
    </location>
</feature>
<dbReference type="InterPro" id="IPR048279">
    <property type="entry name" value="MdtK-like"/>
</dbReference>
<keyword evidence="10" id="KW-0406">Ion transport</keyword>
<evidence type="ECO:0000256" key="8">
    <source>
        <dbReference type="ARBA" id="ARBA00022692"/>
    </source>
</evidence>
<feature type="transmembrane region" description="Helical" evidence="13">
    <location>
        <begin position="348"/>
        <end position="367"/>
    </location>
</feature>
<dbReference type="NCBIfam" id="TIGR00797">
    <property type="entry name" value="matE"/>
    <property type="match status" value="1"/>
</dbReference>
<feature type="transmembrane region" description="Helical" evidence="13">
    <location>
        <begin position="84"/>
        <end position="105"/>
    </location>
</feature>
<sequence>MFSRKDLTKLLIPLLIEQMLAVAVGMADVVMVAAVGEAAVSGVSLVDSISLLINQLLAALATGGAVVISQYLGNKKAGKACHAAGQLVFITTLVSAAIAAVALIFNRGLLGVIFGRVETEVMNNAVTYFAITACSYPFLALYNSCAAVYRSVGNSKISMYVSLIMNAINVVGNYTCVYILHWGVEGVAYPTLVSRIAAAVIMLMLIRGRNNQVRVRKVKDLYPSFRMIGNILSVGIPSGLENSIFQVGKLTLQSLVSSLGTTALASYAVASNLVTLEYLATTAIGLGMITVVGRCVGAREYEQAKYYTRRLVLLTYGFVIVISSIMVAGSRGIVGIYQLSPEAAAEAVRMITVHSLVMVLHPIAFCLPNALRASYDPKFTMAVSIFSMWAFRVLLAYWFVRGMNLGIMGVWYGMYVDWAFRALVFALRFHGYGKRMKAREAAI</sequence>
<dbReference type="InterPro" id="IPR050222">
    <property type="entry name" value="MATE_MdtK"/>
</dbReference>
<organism evidence="14 15">
    <name type="scientific">Candidatus Enterocloster excrementigallinarum</name>
    <dbReference type="NCBI Taxonomy" id="2838558"/>
    <lineage>
        <taxon>Bacteria</taxon>
        <taxon>Bacillati</taxon>
        <taxon>Bacillota</taxon>
        <taxon>Clostridia</taxon>
        <taxon>Lachnospirales</taxon>
        <taxon>Lachnospiraceae</taxon>
        <taxon>Enterocloster</taxon>
    </lineage>
</organism>
<evidence type="ECO:0000256" key="1">
    <source>
        <dbReference type="ARBA" id="ARBA00003408"/>
    </source>
</evidence>
<dbReference type="Proteomes" id="UP000823863">
    <property type="component" value="Unassembled WGS sequence"/>
</dbReference>
<evidence type="ECO:0000256" key="10">
    <source>
        <dbReference type="ARBA" id="ARBA00023065"/>
    </source>
</evidence>
<dbReference type="GO" id="GO:0006811">
    <property type="term" value="P:monoatomic ion transport"/>
    <property type="evidence" value="ECO:0007669"/>
    <property type="project" value="UniProtKB-KW"/>
</dbReference>
<evidence type="ECO:0000256" key="11">
    <source>
        <dbReference type="ARBA" id="ARBA00023136"/>
    </source>
</evidence>
<evidence type="ECO:0000313" key="14">
    <source>
        <dbReference type="EMBL" id="HJC65512.1"/>
    </source>
</evidence>
<protein>
    <recommendedName>
        <fullName evidence="4">Probable multidrug resistance protein NorM</fullName>
    </recommendedName>
    <alternativeName>
        <fullName evidence="12">Multidrug-efflux transporter</fullName>
    </alternativeName>
</protein>
<keyword evidence="7" id="KW-1003">Cell membrane</keyword>
<comment type="caution">
    <text evidence="14">The sequence shown here is derived from an EMBL/GenBank/DDBJ whole genome shotgun (WGS) entry which is preliminary data.</text>
</comment>
<accession>A0A9D2PQR8</accession>
<feature type="transmembrane region" description="Helical" evidence="13">
    <location>
        <begin position="157"/>
        <end position="181"/>
    </location>
</feature>
<reference evidence="14" key="1">
    <citation type="journal article" date="2021" name="PeerJ">
        <title>Extensive microbial diversity within the chicken gut microbiome revealed by metagenomics and culture.</title>
        <authorList>
            <person name="Gilroy R."/>
            <person name="Ravi A."/>
            <person name="Getino M."/>
            <person name="Pursley I."/>
            <person name="Horton D.L."/>
            <person name="Alikhan N.F."/>
            <person name="Baker D."/>
            <person name="Gharbi K."/>
            <person name="Hall N."/>
            <person name="Watson M."/>
            <person name="Adriaenssens E.M."/>
            <person name="Foster-Nyarko E."/>
            <person name="Jarju S."/>
            <person name="Secka A."/>
            <person name="Antonio M."/>
            <person name="Oren A."/>
            <person name="Chaudhuri R.R."/>
            <person name="La Ragione R."/>
            <person name="Hildebrand F."/>
            <person name="Pallen M.J."/>
        </authorList>
    </citation>
    <scope>NUCLEOTIDE SEQUENCE</scope>
    <source>
        <strain evidence="14">CHK198-12963</strain>
    </source>
</reference>
<dbReference type="Pfam" id="PF01554">
    <property type="entry name" value="MatE"/>
    <property type="match status" value="2"/>
</dbReference>
<dbReference type="PANTHER" id="PTHR43298:SF2">
    <property type="entry name" value="FMN_FAD EXPORTER YEEO-RELATED"/>
    <property type="match status" value="1"/>
</dbReference>